<evidence type="ECO:0000313" key="2">
    <source>
        <dbReference type="Proteomes" id="UP000239663"/>
    </source>
</evidence>
<reference evidence="1 2" key="1">
    <citation type="submission" date="2017-12" db="EMBL/GenBank/DDBJ databases">
        <title>Taxonomic description and draft genome of Pradoshia cofamensis Gen. nov., sp. nov., a thermotolerant bacillale isolated from anterior gut of earthworm Eisenia fetida.</title>
        <authorList>
            <person name="Saha T."/>
            <person name="Chakraborty R."/>
        </authorList>
    </citation>
    <scope>NUCLEOTIDE SEQUENCE [LARGE SCALE GENOMIC DNA]</scope>
    <source>
        <strain evidence="1 2">EAG3</strain>
    </source>
</reference>
<dbReference type="Pfam" id="PF14094">
    <property type="entry name" value="DUF4272"/>
    <property type="match status" value="1"/>
</dbReference>
<dbReference type="AlphaFoldDB" id="A0A2S7MZK1"/>
<gene>
    <name evidence="1" type="ORF">CYL18_10815</name>
</gene>
<dbReference type="Proteomes" id="UP000239663">
    <property type="component" value="Unassembled WGS sequence"/>
</dbReference>
<protein>
    <recommendedName>
        <fullName evidence="3">DUF4272 domain-containing protein</fullName>
    </recommendedName>
</protein>
<accession>A0A2S7MZK1</accession>
<evidence type="ECO:0008006" key="3">
    <source>
        <dbReference type="Google" id="ProtNLM"/>
    </source>
</evidence>
<name>A0A2S7MZK1_9BACI</name>
<dbReference type="InterPro" id="IPR025368">
    <property type="entry name" value="DUF4272"/>
</dbReference>
<evidence type="ECO:0000313" key="1">
    <source>
        <dbReference type="EMBL" id="PQD95262.1"/>
    </source>
</evidence>
<comment type="caution">
    <text evidence="1">The sequence shown here is derived from an EMBL/GenBank/DDBJ whole genome shotgun (WGS) entry which is preliminary data.</text>
</comment>
<proteinExistence type="predicted"/>
<sequence length="221" mass="25835">MYTKGGQKVNSPVGRKIRTEKVVRALGIPVNKNLPPLHKDKEHEIRTIEAIIDRAIANTIVSAKGSGAPDEVIDELIDRYYREGLFTPYELEFLENEDPEQDELNTYSWRIECNSALLWAVSLVRDLPFPNDLSDVQMLYDLILQSEREELLQQAQFRDYHVLMDELDLYYRLHWALVETRLHNQELAVSINPGVVYERRYGLTWLLNLDGEEWEEITMDT</sequence>
<organism evidence="1 2">
    <name type="scientific">Pradoshia eiseniae</name>
    <dbReference type="NCBI Taxonomy" id="2064768"/>
    <lineage>
        <taxon>Bacteria</taxon>
        <taxon>Bacillati</taxon>
        <taxon>Bacillota</taxon>
        <taxon>Bacilli</taxon>
        <taxon>Bacillales</taxon>
        <taxon>Bacillaceae</taxon>
        <taxon>Pradoshia</taxon>
    </lineage>
</organism>
<dbReference type="EMBL" id="PKOZ01000005">
    <property type="protein sequence ID" value="PQD95262.1"/>
    <property type="molecule type" value="Genomic_DNA"/>
</dbReference>
<keyword evidence="2" id="KW-1185">Reference proteome</keyword>